<organism evidence="2 3">
    <name type="scientific">Amycolatopsis cihanbeyliensis</name>
    <dbReference type="NCBI Taxonomy" id="1128664"/>
    <lineage>
        <taxon>Bacteria</taxon>
        <taxon>Bacillati</taxon>
        <taxon>Actinomycetota</taxon>
        <taxon>Actinomycetes</taxon>
        <taxon>Pseudonocardiales</taxon>
        <taxon>Pseudonocardiaceae</taxon>
        <taxon>Amycolatopsis</taxon>
    </lineage>
</organism>
<proteinExistence type="predicted"/>
<dbReference type="RefSeq" id="WP_141998195.1">
    <property type="nucleotide sequence ID" value="NZ_VFML01000001.1"/>
</dbReference>
<accession>A0A542DIH2</accession>
<dbReference type="Proteomes" id="UP000320876">
    <property type="component" value="Unassembled WGS sequence"/>
</dbReference>
<feature type="compositionally biased region" description="Acidic residues" evidence="1">
    <location>
        <begin position="50"/>
        <end position="67"/>
    </location>
</feature>
<keyword evidence="3" id="KW-1185">Reference proteome</keyword>
<feature type="compositionally biased region" description="Low complexity" evidence="1">
    <location>
        <begin position="36"/>
        <end position="49"/>
    </location>
</feature>
<reference evidence="2 3" key="1">
    <citation type="submission" date="2019-06" db="EMBL/GenBank/DDBJ databases">
        <title>Sequencing the genomes of 1000 actinobacteria strains.</title>
        <authorList>
            <person name="Klenk H.-P."/>
        </authorList>
    </citation>
    <scope>NUCLEOTIDE SEQUENCE [LARGE SCALE GENOMIC DNA]</scope>
    <source>
        <strain evidence="2 3">DSM 45679</strain>
    </source>
</reference>
<protein>
    <submittedName>
        <fullName evidence="2">Uncharacterized protein</fullName>
    </submittedName>
</protein>
<dbReference type="EMBL" id="VFML01000001">
    <property type="protein sequence ID" value="TQJ02873.1"/>
    <property type="molecule type" value="Genomic_DNA"/>
</dbReference>
<comment type="caution">
    <text evidence="2">The sequence shown here is derived from an EMBL/GenBank/DDBJ whole genome shotgun (WGS) entry which is preliminary data.</text>
</comment>
<feature type="region of interest" description="Disordered" evidence="1">
    <location>
        <begin position="23"/>
        <end position="75"/>
    </location>
</feature>
<evidence type="ECO:0000313" key="3">
    <source>
        <dbReference type="Proteomes" id="UP000320876"/>
    </source>
</evidence>
<evidence type="ECO:0000256" key="1">
    <source>
        <dbReference type="SAM" id="MobiDB-lite"/>
    </source>
</evidence>
<name>A0A542DIH2_AMYCI</name>
<gene>
    <name evidence="2" type="ORF">FB471_2623</name>
</gene>
<sequence>MGTIDEATAEHGGTPIFAAIRDEFGFTPPSQEPEAAEAAADSESSAEATDATEDDEEATDGEEDDGEEAGRHRGD</sequence>
<dbReference type="AlphaFoldDB" id="A0A542DIH2"/>
<evidence type="ECO:0000313" key="2">
    <source>
        <dbReference type="EMBL" id="TQJ02873.1"/>
    </source>
</evidence>